<dbReference type="EMBL" id="JARAKH010000020">
    <property type="protein sequence ID" value="KAK8393910.1"/>
    <property type="molecule type" value="Genomic_DNA"/>
</dbReference>
<proteinExistence type="predicted"/>
<gene>
    <name evidence="1" type="ORF">O3P69_006923</name>
</gene>
<comment type="caution">
    <text evidence="1">The sequence shown here is derived from an EMBL/GenBank/DDBJ whole genome shotgun (WGS) entry which is preliminary data.</text>
</comment>
<reference evidence="1 2" key="1">
    <citation type="submission" date="2023-03" db="EMBL/GenBank/DDBJ databases">
        <title>High-quality genome of Scylla paramamosain provides insights in environmental adaptation.</title>
        <authorList>
            <person name="Zhang L."/>
        </authorList>
    </citation>
    <scope>NUCLEOTIDE SEQUENCE [LARGE SCALE GENOMIC DNA]</scope>
    <source>
        <strain evidence="1">LZ_2023a</strain>
        <tissue evidence="1">Muscle</tissue>
    </source>
</reference>
<dbReference type="Proteomes" id="UP001487740">
    <property type="component" value="Unassembled WGS sequence"/>
</dbReference>
<organism evidence="1 2">
    <name type="scientific">Scylla paramamosain</name>
    <name type="common">Mud crab</name>
    <dbReference type="NCBI Taxonomy" id="85552"/>
    <lineage>
        <taxon>Eukaryota</taxon>
        <taxon>Metazoa</taxon>
        <taxon>Ecdysozoa</taxon>
        <taxon>Arthropoda</taxon>
        <taxon>Crustacea</taxon>
        <taxon>Multicrustacea</taxon>
        <taxon>Malacostraca</taxon>
        <taxon>Eumalacostraca</taxon>
        <taxon>Eucarida</taxon>
        <taxon>Decapoda</taxon>
        <taxon>Pleocyemata</taxon>
        <taxon>Brachyura</taxon>
        <taxon>Eubrachyura</taxon>
        <taxon>Portunoidea</taxon>
        <taxon>Portunidae</taxon>
        <taxon>Portuninae</taxon>
        <taxon>Scylla</taxon>
    </lineage>
</organism>
<accession>A0AAW0U1S8</accession>
<protein>
    <submittedName>
        <fullName evidence="1">Uncharacterized protein</fullName>
    </submittedName>
</protein>
<evidence type="ECO:0000313" key="2">
    <source>
        <dbReference type="Proteomes" id="UP001487740"/>
    </source>
</evidence>
<evidence type="ECO:0000313" key="1">
    <source>
        <dbReference type="EMBL" id="KAK8393910.1"/>
    </source>
</evidence>
<dbReference type="AlphaFoldDB" id="A0AAW0U1S8"/>
<name>A0AAW0U1S8_SCYPA</name>
<sequence length="101" mass="11297">MRYVSGFRMKCIAKRRCLPSHLVRTFEDEHWSSSQVEQLRGSGYLQMCEVAVHPESLTLLSHLSNIPQHQVLIHTLGRKLVSPAPGLHHHAAALLVVSPGL</sequence>
<keyword evidence="2" id="KW-1185">Reference proteome</keyword>